<protein>
    <submittedName>
        <fullName evidence="4">RRM domain-containing protein</fullName>
    </submittedName>
</protein>
<dbReference type="InterPro" id="IPR000504">
    <property type="entry name" value="RRM_dom"/>
</dbReference>
<feature type="domain" description="RRM" evidence="2">
    <location>
        <begin position="13"/>
        <end position="84"/>
    </location>
</feature>
<dbReference type="GO" id="GO:0003723">
    <property type="term" value="F:RNA binding"/>
    <property type="evidence" value="ECO:0007669"/>
    <property type="project" value="UniProtKB-UniRule"/>
</dbReference>
<dbReference type="PROSITE" id="PS50102">
    <property type="entry name" value="RRM"/>
    <property type="match status" value="1"/>
</dbReference>
<proteinExistence type="predicted"/>
<dbReference type="Proteomes" id="UP000887565">
    <property type="component" value="Unplaced"/>
</dbReference>
<keyword evidence="1" id="KW-0694">RNA-binding</keyword>
<dbReference type="InterPro" id="IPR012677">
    <property type="entry name" value="Nucleotide-bd_a/b_plait_sf"/>
</dbReference>
<keyword evidence="3" id="KW-1185">Reference proteome</keyword>
<evidence type="ECO:0000313" key="4">
    <source>
        <dbReference type="WBParaSite" id="nRc.2.0.1.t27094-RA"/>
    </source>
</evidence>
<evidence type="ECO:0000259" key="2">
    <source>
        <dbReference type="PROSITE" id="PS50102"/>
    </source>
</evidence>
<reference evidence="4" key="1">
    <citation type="submission" date="2022-11" db="UniProtKB">
        <authorList>
            <consortium name="WormBaseParasite"/>
        </authorList>
    </citation>
    <scope>IDENTIFICATION</scope>
</reference>
<organism evidence="3 4">
    <name type="scientific">Romanomermis culicivorax</name>
    <name type="common">Nematode worm</name>
    <dbReference type="NCBI Taxonomy" id="13658"/>
    <lineage>
        <taxon>Eukaryota</taxon>
        <taxon>Metazoa</taxon>
        <taxon>Ecdysozoa</taxon>
        <taxon>Nematoda</taxon>
        <taxon>Enoplea</taxon>
        <taxon>Dorylaimia</taxon>
        <taxon>Mermithida</taxon>
        <taxon>Mermithoidea</taxon>
        <taxon>Mermithidae</taxon>
        <taxon>Romanomermis</taxon>
    </lineage>
</organism>
<evidence type="ECO:0000256" key="1">
    <source>
        <dbReference type="PROSITE-ProRule" id="PRU00176"/>
    </source>
</evidence>
<sequence length="91" mass="10666">MPERFDTDRPPHSRIFLTCHSEMTAEKLRESFGRFGVVEDLWQVRSLWYIKYSKSSSALSAIEEMNGKAIEEGEQPIKKKNNYTLGRKKKK</sequence>
<evidence type="ECO:0000313" key="3">
    <source>
        <dbReference type="Proteomes" id="UP000887565"/>
    </source>
</evidence>
<dbReference type="SUPFAM" id="SSF54928">
    <property type="entry name" value="RNA-binding domain, RBD"/>
    <property type="match status" value="1"/>
</dbReference>
<dbReference type="WBParaSite" id="nRc.2.0.1.t27094-RA">
    <property type="protein sequence ID" value="nRc.2.0.1.t27094-RA"/>
    <property type="gene ID" value="nRc.2.0.1.g27094"/>
</dbReference>
<dbReference type="Pfam" id="PF00076">
    <property type="entry name" value="RRM_1"/>
    <property type="match status" value="1"/>
</dbReference>
<accession>A0A915JLL6</accession>
<name>A0A915JLL6_ROMCU</name>
<dbReference type="Gene3D" id="3.30.70.330">
    <property type="match status" value="1"/>
</dbReference>
<dbReference type="InterPro" id="IPR035979">
    <property type="entry name" value="RBD_domain_sf"/>
</dbReference>
<dbReference type="AlphaFoldDB" id="A0A915JLL6"/>